<dbReference type="AlphaFoldDB" id="A0A233SM92"/>
<comment type="caution">
    <text evidence="2">The sequence shown here is derived from an EMBL/GenBank/DDBJ whole genome shotgun (WGS) entry which is preliminary data.</text>
</comment>
<gene>
    <name evidence="2" type="ORF">BEK98_11115</name>
</gene>
<reference evidence="2 3" key="1">
    <citation type="submission" date="2016-07" db="EMBL/GenBank/DDBJ databases">
        <title>Draft genome of Streptomyces diastatochromogenes.</title>
        <authorList>
            <person name="Podduturi R."/>
            <person name="Lukassen M.B."/>
            <person name="Clausen N."/>
            <person name="Nielsen J.L."/>
            <person name="Jorgensen N.O."/>
        </authorList>
    </citation>
    <scope>NUCLEOTIDE SEQUENCE [LARGE SCALE GENOMIC DNA]</scope>
    <source>
        <strain evidence="2 3">DSM 40608</strain>
    </source>
</reference>
<name>A0A233SM92_STRDA</name>
<proteinExistence type="inferred from homology"/>
<keyword evidence="3" id="KW-1185">Reference proteome</keyword>
<dbReference type="EMBL" id="MCGQ01000010">
    <property type="protein sequence ID" value="OXY96760.1"/>
    <property type="molecule type" value="Genomic_DNA"/>
</dbReference>
<dbReference type="Pfam" id="PF03691">
    <property type="entry name" value="UPF0167"/>
    <property type="match status" value="1"/>
</dbReference>
<accession>A0A233SM92</accession>
<organism evidence="2 3">
    <name type="scientific">Streptomyces diastatochromogenes</name>
    <dbReference type="NCBI Taxonomy" id="42236"/>
    <lineage>
        <taxon>Bacteria</taxon>
        <taxon>Bacillati</taxon>
        <taxon>Actinomycetota</taxon>
        <taxon>Actinomycetes</taxon>
        <taxon>Kitasatosporales</taxon>
        <taxon>Streptomycetaceae</taxon>
        <taxon>Streptomyces</taxon>
    </lineage>
</organism>
<protein>
    <submittedName>
        <fullName evidence="2">Uncharacterized protein</fullName>
    </submittedName>
</protein>
<dbReference type="Proteomes" id="UP000215483">
    <property type="component" value="Unassembled WGS sequence"/>
</dbReference>
<comment type="similarity">
    <text evidence="1">Belongs to the UPF0167 family.</text>
</comment>
<evidence type="ECO:0000313" key="2">
    <source>
        <dbReference type="EMBL" id="OXY96760.1"/>
    </source>
</evidence>
<sequence>MLLTAFRGPRGKATSLSFTHVSSGLVLDALAELARRTGAVIMPHECPVLLQREHDRRHLPDDDMRAPAIVVPPADWSGRAIEQVVSPLPEPPQRPVLPRFAYHSLVGVVVPTDEPCVCCGQVRGWVYTGPVFGAEAPGAGICPYCIAFGKAAARYGATFNDVIDGDVPDEVAREILERTPGIPSWQSPRWLTHCGDAAEYLKALDADGQPTSYQFRCRVCGTSLAYSDFT</sequence>
<evidence type="ECO:0000256" key="1">
    <source>
        <dbReference type="ARBA" id="ARBA00008525"/>
    </source>
</evidence>
<dbReference type="InterPro" id="IPR005363">
    <property type="entry name" value="UPF0167"/>
</dbReference>
<evidence type="ECO:0000313" key="3">
    <source>
        <dbReference type="Proteomes" id="UP000215483"/>
    </source>
</evidence>
<dbReference type="RefSeq" id="WP_244201830.1">
    <property type="nucleotide sequence ID" value="NZ_MCGQ01000010.1"/>
</dbReference>